<evidence type="ECO:0000313" key="1">
    <source>
        <dbReference type="EMBL" id="NUB19544.1"/>
    </source>
</evidence>
<organism evidence="1 2">
    <name type="scientific">Azospirillum formosense</name>
    <dbReference type="NCBI Taxonomy" id="861533"/>
    <lineage>
        <taxon>Bacteria</taxon>
        <taxon>Pseudomonadati</taxon>
        <taxon>Pseudomonadota</taxon>
        <taxon>Alphaproteobacteria</taxon>
        <taxon>Rhodospirillales</taxon>
        <taxon>Azospirillaceae</taxon>
        <taxon>Azospirillum</taxon>
    </lineage>
</organism>
<gene>
    <name evidence="1" type="ORF">GBZ26_10005</name>
</gene>
<name>A0ABX2KXG7_9PROT</name>
<evidence type="ECO:0000313" key="2">
    <source>
        <dbReference type="Proteomes" id="UP000639419"/>
    </source>
</evidence>
<sequence>MDRSTYRLIASTVYSRRGFDTASLLQRLADAGQLGDCIVSVDTPASAVSHMLREERDAKVFMFPSHSWLKIVGRGQPTEIPVLLSDRDRDLEEIMDHCLVRITPQIVRLRTVDGLFSGSGLCTLLHVNDGQQTTAVLRGARRLLSSARPFLLISVSGLPVQERLQQLEHAAALLKDHDYRLVDATLLSADTPETREEAVLIGAQTGFLGIPRERVSERLIAHLAGFDGDLPTPPSGALSDDDVLIAALIRASATRLQRAPQNRSMHIVFDDRVVCEGFYSPECDGYNHWRWSGPFPEARVFLPLEQTGRMRLVLQVMNAIRSEIINSLRLYIDGKPVNHQTIEGSKGWTLSVSFETPLDHRKGWCELRLAYGNTVQPSNEDPRRLGLCISSCQIQGIDA</sequence>
<accession>A0ABX2KXG7</accession>
<reference evidence="1 2" key="1">
    <citation type="submission" date="2019-10" db="EMBL/GenBank/DDBJ databases">
        <title>Genome sequence of Azospirillum formosense CC-Nfb-7.</title>
        <authorList>
            <person name="Ambrosini A."/>
            <person name="Sant'Anna F.H."/>
            <person name="Cassan F.D."/>
            <person name="Souza E.M."/>
            <person name="Passaglia L.M.P."/>
        </authorList>
    </citation>
    <scope>NUCLEOTIDE SEQUENCE [LARGE SCALE GENOMIC DNA]</scope>
    <source>
        <strain evidence="1 2">CC-NFb-7</strain>
    </source>
</reference>
<comment type="caution">
    <text evidence="1">The sequence shown here is derived from an EMBL/GenBank/DDBJ whole genome shotgun (WGS) entry which is preliminary data.</text>
</comment>
<protein>
    <recommendedName>
        <fullName evidence="3">Cellulose biosynthesis protein BcsE</fullName>
    </recommendedName>
</protein>
<evidence type="ECO:0008006" key="3">
    <source>
        <dbReference type="Google" id="ProtNLM"/>
    </source>
</evidence>
<dbReference type="Proteomes" id="UP000639419">
    <property type="component" value="Unassembled WGS sequence"/>
</dbReference>
<dbReference type="EMBL" id="WHOR01000055">
    <property type="protein sequence ID" value="NUB19544.1"/>
    <property type="molecule type" value="Genomic_DNA"/>
</dbReference>
<proteinExistence type="predicted"/>
<dbReference type="RefSeq" id="WP_174438720.1">
    <property type="nucleotide sequence ID" value="NZ_BAABCC010000001.1"/>
</dbReference>
<keyword evidence="2" id="KW-1185">Reference proteome</keyword>